<keyword evidence="2" id="KW-0812">Transmembrane</keyword>
<dbReference type="RefSeq" id="WP_220195964.1">
    <property type="nucleotide sequence ID" value="NZ_BNJF01000002.1"/>
</dbReference>
<keyword evidence="2" id="KW-1133">Transmembrane helix</keyword>
<evidence type="ECO:0008006" key="5">
    <source>
        <dbReference type="Google" id="ProtNLM"/>
    </source>
</evidence>
<evidence type="ECO:0000313" key="3">
    <source>
        <dbReference type="EMBL" id="GHO46595.1"/>
    </source>
</evidence>
<evidence type="ECO:0000313" key="4">
    <source>
        <dbReference type="Proteomes" id="UP000612362"/>
    </source>
</evidence>
<comment type="caution">
    <text evidence="3">The sequence shown here is derived from an EMBL/GenBank/DDBJ whole genome shotgun (WGS) entry which is preliminary data.</text>
</comment>
<evidence type="ECO:0000256" key="1">
    <source>
        <dbReference type="SAM" id="MobiDB-lite"/>
    </source>
</evidence>
<dbReference type="EMBL" id="BNJF01000002">
    <property type="protein sequence ID" value="GHO46595.1"/>
    <property type="molecule type" value="Genomic_DNA"/>
</dbReference>
<feature type="region of interest" description="Disordered" evidence="1">
    <location>
        <begin position="1"/>
        <end position="45"/>
    </location>
</feature>
<keyword evidence="2" id="KW-0472">Membrane</keyword>
<proteinExistence type="predicted"/>
<feature type="transmembrane region" description="Helical" evidence="2">
    <location>
        <begin position="102"/>
        <end position="120"/>
    </location>
</feature>
<evidence type="ECO:0000256" key="2">
    <source>
        <dbReference type="SAM" id="Phobius"/>
    </source>
</evidence>
<dbReference type="AlphaFoldDB" id="A0A8J3MVK1"/>
<protein>
    <recommendedName>
        <fullName evidence="5">Adhesin domain-containing protein</fullName>
    </recommendedName>
</protein>
<name>A0A8J3MVK1_9CHLR</name>
<dbReference type="Proteomes" id="UP000612362">
    <property type="component" value="Unassembled WGS sequence"/>
</dbReference>
<organism evidence="3 4">
    <name type="scientific">Ktedonospora formicarum</name>
    <dbReference type="NCBI Taxonomy" id="2778364"/>
    <lineage>
        <taxon>Bacteria</taxon>
        <taxon>Bacillati</taxon>
        <taxon>Chloroflexota</taxon>
        <taxon>Ktedonobacteria</taxon>
        <taxon>Ktedonobacterales</taxon>
        <taxon>Ktedonobacteraceae</taxon>
        <taxon>Ktedonospora</taxon>
    </lineage>
</organism>
<accession>A0A8J3MVK1</accession>
<feature type="compositionally biased region" description="Low complexity" evidence="1">
    <location>
        <begin position="32"/>
        <end position="43"/>
    </location>
</feature>
<sequence length="356" mass="38251">MYQPPEQSQERRPYNDDPYEQPQASYEAYKSPTPEQPTQGQEQAYQKGYGGASYYQQSQGTYTPPTSFPRQRLSSKQIFLLIIGIIIAVNILGGLIASTGGIFALLIIAVIAITVLKFGFDQATPVAPQQFAVSEQSTINITNPFGRIRVLRGEGDKVVVQGVKHISSVLGKQEDMVIDCRQNDNTISVNSRNIATGGIRSGHMDITVFVPEKCNLIINSAAGTIDIQGIHGQANVMTNAGSISAGQSTFTAGTNLHTNAGTLHMEQVKLEGSASLDTNAGTIHFEGELDGAHDYMMSTNAGTIHVELPTTSNIALQAKTDLGTVSNDFAQPPTSDGQQARLNLRTNLGTIAVRRV</sequence>
<feature type="transmembrane region" description="Helical" evidence="2">
    <location>
        <begin position="78"/>
        <end position="96"/>
    </location>
</feature>
<keyword evidence="4" id="KW-1185">Reference proteome</keyword>
<gene>
    <name evidence="3" type="ORF">KSX_47580</name>
</gene>
<reference evidence="3" key="1">
    <citation type="submission" date="2020-10" db="EMBL/GenBank/DDBJ databases">
        <title>Taxonomic study of unclassified bacteria belonging to the class Ktedonobacteria.</title>
        <authorList>
            <person name="Yabe S."/>
            <person name="Wang C.M."/>
            <person name="Zheng Y."/>
            <person name="Sakai Y."/>
            <person name="Cavaletti L."/>
            <person name="Monciardini P."/>
            <person name="Donadio S."/>
        </authorList>
    </citation>
    <scope>NUCLEOTIDE SEQUENCE</scope>
    <source>
        <strain evidence="3">SOSP1-1</strain>
    </source>
</reference>